<feature type="compositionally biased region" description="Basic residues" evidence="10">
    <location>
        <begin position="753"/>
        <end position="768"/>
    </location>
</feature>
<dbReference type="Gene3D" id="1.10.287.40">
    <property type="entry name" value="Serine-tRNA synthetase, tRNA binding domain"/>
    <property type="match status" value="1"/>
</dbReference>
<feature type="compositionally biased region" description="Gly residues" evidence="10">
    <location>
        <begin position="1023"/>
        <end position="1033"/>
    </location>
</feature>
<dbReference type="InterPro" id="IPR002317">
    <property type="entry name" value="Ser-tRNA-ligase_type_1"/>
</dbReference>
<feature type="region of interest" description="Disordered" evidence="10">
    <location>
        <begin position="510"/>
        <end position="830"/>
    </location>
</feature>
<dbReference type="InterPro" id="IPR033729">
    <property type="entry name" value="SerRS_core"/>
</dbReference>
<feature type="domain" description="Aminoacyl-transfer RNA synthetases class-II family profile" evidence="11">
    <location>
        <begin position="169"/>
        <end position="439"/>
    </location>
</feature>
<dbReference type="Pfam" id="PF00587">
    <property type="entry name" value="tRNA-synt_2b"/>
    <property type="match status" value="1"/>
</dbReference>
<feature type="compositionally biased region" description="Low complexity" evidence="10">
    <location>
        <begin position="510"/>
        <end position="540"/>
    </location>
</feature>
<feature type="compositionally biased region" description="Basic and acidic residues" evidence="10">
    <location>
        <begin position="637"/>
        <end position="646"/>
    </location>
</feature>
<dbReference type="InterPro" id="IPR002314">
    <property type="entry name" value="aa-tRNA-synt_IIb"/>
</dbReference>
<evidence type="ECO:0000256" key="2">
    <source>
        <dbReference type="ARBA" id="ARBA00022598"/>
    </source>
</evidence>
<feature type="compositionally biased region" description="Low complexity" evidence="10">
    <location>
        <begin position="597"/>
        <end position="609"/>
    </location>
</feature>
<feature type="compositionally biased region" description="Basic residues" evidence="10">
    <location>
        <begin position="543"/>
        <end position="552"/>
    </location>
</feature>
<sequence length="1226" mass="133762">MTLDVTSFIVEKGGDPEVIKESQRKRGGSVELVDEVIAMYKHWVEGGFLFFSFLLNVWERCVESCELIAQFEANQVKKQVNAVQKEITAKRKAKEPFDEFLEQKNKLEAQVAEMEKAVDEEERVMRAKAATIGNLVNKGVPISQTEDDNKVLKTWHPDGPNAQVEKKSDILAHHEVMIRIGAFDTERGSKVAGHRGFFLTEDGVDLNQALINYGLDFLRKRGYKKIQPPFFMRKDAMAKTAQLDQFDEELYKVSGDGEDKYLIATSEQPISAFHSDELFDQPEKQLPIKLSFCFGYAGYSTCFRKEAGAAGRDTWGIFRVHQFEKVEQFCITQPEHSWEMFEHMVENAEAFYQSLKIPYQVVAIVSGALNLAASQKYDLEAWFPFQGAYKELVSCSNCTDYRERGQSRRLRIQCGQKQKGDTRTNWVHMLNGTLCATERPGDSRGVASVHARARVAAVCEGAAQGIAEEKGAPVVVVAVVCVMLVAFGWWKRRKRTREFIQQLQTTAATTNNNSTSATNNISNSNATTTNPAPTTGADAPARPPRRRRRRRPSQISTKSLPAYNEQAGDEEIVLVRRAENQNDSDDDDSNEPDDEPPNTTRQPSSSSRAPDSRPLLDDDSSPDMPRVSLASSSRARSLNERHERSHSQSQEPSQLGHESLANTTFASSIAETEPEPEPEPEQEQPEPDHTQRGQQAAPPTTLHPYGDTPTYDEAMSTSHVHLPSSDTAHTTEPSTSTNTDLGPAPADADATVRPKRKSVFRHLGRFHINRPSGSGSGASHGSTPSESVEMTDTSPRPSTSTHRPSGSTSAFTHRPSTSLSVNAHKPSPSLSSLSLILTRSQSPTMSRTSLNISSPIPTTLVRTELSYPRAGPTPEQIRFLSSRESLGRFGMPYGEEAIAAARSREYLPPIYQPRVGEAGATTGADESGAISGTGTTGGIAGTNGITRTGSGSAGAAPGSDDDPTVTIRRGPMILTPGELATRQHRSGLAVSGPADPDPTVTVTVAVSADDTKEADEDYHEPGPGTGTEIGTGGVRETRSGGDGRDRDQDRVMSIQEDTMVIQEEPIGIYEEAMTVQPKPRATRDYPTTEHHQHDLANQDSRRESVYTTHSFVTATEGERDSSPPTPTPTPGPGSRANSGSDSVSGLGSGSGTLVRRPIQIEVSTPSETQTRLSTETQTRSSTETQTQSQNQSQSRTTPARAQTVLIPESSEALHPELTLVPATPIG</sequence>
<feature type="compositionally biased region" description="Acidic residues" evidence="10">
    <location>
        <begin position="582"/>
        <end position="596"/>
    </location>
</feature>
<organism evidence="12 13">
    <name type="scientific">Rhizoctonia solani</name>
    <dbReference type="NCBI Taxonomy" id="456999"/>
    <lineage>
        <taxon>Eukaryota</taxon>
        <taxon>Fungi</taxon>
        <taxon>Dikarya</taxon>
        <taxon>Basidiomycota</taxon>
        <taxon>Agaricomycotina</taxon>
        <taxon>Agaricomycetes</taxon>
        <taxon>Cantharellales</taxon>
        <taxon>Ceratobasidiaceae</taxon>
        <taxon>Rhizoctonia</taxon>
    </lineage>
</organism>
<evidence type="ECO:0000256" key="10">
    <source>
        <dbReference type="SAM" id="MobiDB-lite"/>
    </source>
</evidence>
<feature type="coiled-coil region" evidence="9">
    <location>
        <begin position="73"/>
        <end position="124"/>
    </location>
</feature>
<feature type="compositionally biased region" description="Basic and acidic residues" evidence="10">
    <location>
        <begin position="1081"/>
        <end position="1104"/>
    </location>
</feature>
<dbReference type="PRINTS" id="PR00981">
    <property type="entry name" value="TRNASYNTHSER"/>
</dbReference>
<dbReference type="Proteomes" id="UP000602905">
    <property type="component" value="Unassembled WGS sequence"/>
</dbReference>
<evidence type="ECO:0000256" key="4">
    <source>
        <dbReference type="ARBA" id="ARBA00022840"/>
    </source>
</evidence>
<feature type="compositionally biased region" description="Polar residues" evidence="10">
    <location>
        <begin position="660"/>
        <end position="670"/>
    </location>
</feature>
<evidence type="ECO:0000313" key="12">
    <source>
        <dbReference type="EMBL" id="KAF8688596.1"/>
    </source>
</evidence>
<keyword evidence="2 12" id="KW-0436">Ligase</keyword>
<protein>
    <recommendedName>
        <fullName evidence="1">serine--tRNA ligase</fullName>
        <ecNumber evidence="1">6.1.1.11</ecNumber>
    </recommendedName>
    <alternativeName>
        <fullName evidence="7">Seryl-tRNA synthetase</fullName>
    </alternativeName>
    <alternativeName>
        <fullName evidence="8">Seryl-tRNA(Ser) synthetase</fullName>
    </alternativeName>
</protein>
<dbReference type="NCBIfam" id="TIGR00414">
    <property type="entry name" value="serS"/>
    <property type="match status" value="1"/>
</dbReference>
<dbReference type="PANTHER" id="PTHR11778">
    <property type="entry name" value="SERYL-TRNA SYNTHETASE"/>
    <property type="match status" value="1"/>
</dbReference>
<feature type="compositionally biased region" description="Basic and acidic residues" evidence="10">
    <location>
        <begin position="1035"/>
        <end position="1050"/>
    </location>
</feature>
<accession>A0A8H7HHW2</accession>
<dbReference type="InterPro" id="IPR010978">
    <property type="entry name" value="tRNA-bd_arm"/>
</dbReference>
<evidence type="ECO:0000256" key="7">
    <source>
        <dbReference type="ARBA" id="ARBA00031113"/>
    </source>
</evidence>
<comment type="caution">
    <text evidence="12">The sequence shown here is derived from an EMBL/GenBank/DDBJ whole genome shotgun (WGS) entry which is preliminary data.</text>
</comment>
<feature type="compositionally biased region" description="Low complexity" evidence="10">
    <location>
        <begin position="1166"/>
        <end position="1197"/>
    </location>
</feature>
<feature type="compositionally biased region" description="Polar residues" evidence="10">
    <location>
        <begin position="715"/>
        <end position="740"/>
    </location>
</feature>
<dbReference type="Gene3D" id="3.30.930.10">
    <property type="entry name" value="Bira Bifunctional Protein, Domain 2"/>
    <property type="match status" value="1"/>
</dbReference>
<reference evidence="12" key="1">
    <citation type="submission" date="2020-09" db="EMBL/GenBank/DDBJ databases">
        <title>Comparative genome analyses of four rice-infecting Rhizoctonia solani isolates reveal extensive enrichment of homogalacturonan modification genes.</title>
        <authorList>
            <person name="Lee D.-Y."/>
            <person name="Jeon J."/>
            <person name="Kim K.-T."/>
            <person name="Cheong K."/>
            <person name="Song H."/>
            <person name="Choi G."/>
            <person name="Ko J."/>
            <person name="Opiyo S.O."/>
            <person name="Zuo S."/>
            <person name="Madhav S."/>
            <person name="Lee Y.-H."/>
            <person name="Wang G.-L."/>
        </authorList>
    </citation>
    <scope>NUCLEOTIDE SEQUENCE</scope>
    <source>
        <strain evidence="12">AG1-IA WGL</strain>
    </source>
</reference>
<feature type="non-terminal residue" evidence="12">
    <location>
        <position position="1"/>
    </location>
</feature>
<gene>
    <name evidence="12" type="ORF">RHS03_09504</name>
</gene>
<evidence type="ECO:0000313" key="13">
    <source>
        <dbReference type="Proteomes" id="UP000602905"/>
    </source>
</evidence>
<keyword evidence="3" id="KW-0547">Nucleotide-binding</keyword>
<feature type="compositionally biased region" description="Low complexity" evidence="10">
    <location>
        <begin position="1132"/>
        <end position="1145"/>
    </location>
</feature>
<keyword evidence="5" id="KW-0648">Protein biosynthesis</keyword>
<dbReference type="InterPro" id="IPR006195">
    <property type="entry name" value="aa-tRNA-synth_II"/>
</dbReference>
<name>A0A8H7HHW2_9AGAM</name>
<evidence type="ECO:0000259" key="11">
    <source>
        <dbReference type="PROSITE" id="PS50862"/>
    </source>
</evidence>
<dbReference type="GO" id="GO:0006434">
    <property type="term" value="P:seryl-tRNA aminoacylation"/>
    <property type="evidence" value="ECO:0007669"/>
    <property type="project" value="InterPro"/>
</dbReference>
<feature type="compositionally biased region" description="Low complexity" evidence="10">
    <location>
        <begin position="622"/>
        <end position="636"/>
    </location>
</feature>
<dbReference type="SUPFAM" id="SSF46589">
    <property type="entry name" value="tRNA-binding arm"/>
    <property type="match status" value="1"/>
</dbReference>
<dbReference type="SUPFAM" id="SSF55681">
    <property type="entry name" value="Class II aaRS and biotin synthetases"/>
    <property type="match status" value="1"/>
</dbReference>
<dbReference type="EC" id="6.1.1.11" evidence="1"/>
<dbReference type="GO" id="GO:0005524">
    <property type="term" value="F:ATP binding"/>
    <property type="evidence" value="ECO:0007669"/>
    <property type="project" value="UniProtKB-KW"/>
</dbReference>
<dbReference type="GO" id="GO:0004828">
    <property type="term" value="F:serine-tRNA ligase activity"/>
    <property type="evidence" value="ECO:0007669"/>
    <property type="project" value="UniProtKB-EC"/>
</dbReference>
<dbReference type="InterPro" id="IPR042103">
    <property type="entry name" value="SerRS_1_N_sf"/>
</dbReference>
<feature type="compositionally biased region" description="Polar residues" evidence="10">
    <location>
        <begin position="810"/>
        <end position="821"/>
    </location>
</feature>
<evidence type="ECO:0000256" key="1">
    <source>
        <dbReference type="ARBA" id="ARBA00012840"/>
    </source>
</evidence>
<dbReference type="InterPro" id="IPR045864">
    <property type="entry name" value="aa-tRNA-synth_II/BPL/LPL"/>
</dbReference>
<feature type="compositionally biased region" description="Low complexity" evidence="10">
    <location>
        <begin position="777"/>
        <end position="809"/>
    </location>
</feature>
<evidence type="ECO:0000256" key="6">
    <source>
        <dbReference type="ARBA" id="ARBA00023146"/>
    </source>
</evidence>
<evidence type="ECO:0000256" key="8">
    <source>
        <dbReference type="ARBA" id="ARBA00034892"/>
    </source>
</evidence>
<evidence type="ECO:0000256" key="9">
    <source>
        <dbReference type="SAM" id="Coils"/>
    </source>
</evidence>
<evidence type="ECO:0000256" key="5">
    <source>
        <dbReference type="ARBA" id="ARBA00022917"/>
    </source>
</evidence>
<feature type="region of interest" description="Disordered" evidence="10">
    <location>
        <begin position="918"/>
        <end position="941"/>
    </location>
</feature>
<feature type="compositionally biased region" description="Acidic residues" evidence="10">
    <location>
        <begin position="672"/>
        <end position="685"/>
    </location>
</feature>
<dbReference type="EMBL" id="JACYCD010000692">
    <property type="protein sequence ID" value="KAF8688596.1"/>
    <property type="molecule type" value="Genomic_DNA"/>
</dbReference>
<dbReference type="OrthoDB" id="10264585at2759"/>
<proteinExistence type="predicted"/>
<keyword evidence="6" id="KW-0030">Aminoacyl-tRNA synthetase</keyword>
<dbReference type="AlphaFoldDB" id="A0A8H7HHW2"/>
<keyword evidence="9" id="KW-0175">Coiled coil</keyword>
<keyword evidence="4" id="KW-0067">ATP-binding</keyword>
<dbReference type="CDD" id="cd00770">
    <property type="entry name" value="SerRS_core"/>
    <property type="match status" value="1"/>
</dbReference>
<feature type="region of interest" description="Disordered" evidence="10">
    <location>
        <begin position="1012"/>
        <end position="1226"/>
    </location>
</feature>
<evidence type="ECO:0000256" key="3">
    <source>
        <dbReference type="ARBA" id="ARBA00022741"/>
    </source>
</evidence>
<dbReference type="PROSITE" id="PS50862">
    <property type="entry name" value="AA_TRNA_LIGASE_II"/>
    <property type="match status" value="1"/>
</dbReference>